<feature type="transmembrane region" description="Helical" evidence="1">
    <location>
        <begin position="152"/>
        <end position="174"/>
    </location>
</feature>
<dbReference type="Proteomes" id="UP001172101">
    <property type="component" value="Unassembled WGS sequence"/>
</dbReference>
<dbReference type="AlphaFoldDB" id="A0AA40EB02"/>
<keyword evidence="1" id="KW-0472">Membrane</keyword>
<keyword evidence="1" id="KW-1133">Transmembrane helix</keyword>
<sequence>MAKAVLVVNAGSLAFALVVKAGSLAVGCSLAFMLSTLPGQLLLFICLQSRQAHVRARRERRQNARSSHRGAYPDVRFWCRPGETTPWPIGWSNRPTWSLSSRSRGPRQQLGARWAQCPRCAQMWQPRSGLASGDVSGPEAARRLLARLLVPWTLGLLARLLVTWTLGLLARLLATWTLGLGMRRSAHRPGRGDSFLEALSGLRAAGRYWPPRPETWWTWFPTRSVTKVGQPT</sequence>
<organism evidence="2 3">
    <name type="scientific">Lasiosphaeria miniovina</name>
    <dbReference type="NCBI Taxonomy" id="1954250"/>
    <lineage>
        <taxon>Eukaryota</taxon>
        <taxon>Fungi</taxon>
        <taxon>Dikarya</taxon>
        <taxon>Ascomycota</taxon>
        <taxon>Pezizomycotina</taxon>
        <taxon>Sordariomycetes</taxon>
        <taxon>Sordariomycetidae</taxon>
        <taxon>Sordariales</taxon>
        <taxon>Lasiosphaeriaceae</taxon>
        <taxon>Lasiosphaeria</taxon>
    </lineage>
</organism>
<evidence type="ECO:0000313" key="2">
    <source>
        <dbReference type="EMBL" id="KAK0728868.1"/>
    </source>
</evidence>
<dbReference type="GeneID" id="85316920"/>
<name>A0AA40EB02_9PEZI</name>
<evidence type="ECO:0000256" key="1">
    <source>
        <dbReference type="SAM" id="Phobius"/>
    </source>
</evidence>
<gene>
    <name evidence="2" type="ORF">B0T26DRAFT_186596</name>
</gene>
<dbReference type="RefSeq" id="XP_060301723.1">
    <property type="nucleotide sequence ID" value="XM_060433650.1"/>
</dbReference>
<evidence type="ECO:0000313" key="3">
    <source>
        <dbReference type="Proteomes" id="UP001172101"/>
    </source>
</evidence>
<comment type="caution">
    <text evidence="2">The sequence shown here is derived from an EMBL/GenBank/DDBJ whole genome shotgun (WGS) entry which is preliminary data.</text>
</comment>
<protein>
    <submittedName>
        <fullName evidence="2">Uncharacterized protein</fullName>
    </submittedName>
</protein>
<keyword evidence="1" id="KW-0812">Transmembrane</keyword>
<dbReference type="EMBL" id="JAUIRO010000002">
    <property type="protein sequence ID" value="KAK0728868.1"/>
    <property type="molecule type" value="Genomic_DNA"/>
</dbReference>
<proteinExistence type="predicted"/>
<accession>A0AA40EB02</accession>
<keyword evidence="3" id="KW-1185">Reference proteome</keyword>
<reference evidence="2" key="1">
    <citation type="submission" date="2023-06" db="EMBL/GenBank/DDBJ databases">
        <title>Genome-scale phylogeny and comparative genomics of the fungal order Sordariales.</title>
        <authorList>
            <consortium name="Lawrence Berkeley National Laboratory"/>
            <person name="Hensen N."/>
            <person name="Bonometti L."/>
            <person name="Westerberg I."/>
            <person name="Brannstrom I.O."/>
            <person name="Guillou S."/>
            <person name="Cros-Aarteil S."/>
            <person name="Calhoun S."/>
            <person name="Haridas S."/>
            <person name="Kuo A."/>
            <person name="Mondo S."/>
            <person name="Pangilinan J."/>
            <person name="Riley R."/>
            <person name="LaButti K."/>
            <person name="Andreopoulos B."/>
            <person name="Lipzen A."/>
            <person name="Chen C."/>
            <person name="Yanf M."/>
            <person name="Daum C."/>
            <person name="Ng V."/>
            <person name="Clum A."/>
            <person name="Steindorff A."/>
            <person name="Ohm R."/>
            <person name="Martin F."/>
            <person name="Silar P."/>
            <person name="Natvig D."/>
            <person name="Lalanne C."/>
            <person name="Gautier V."/>
            <person name="Ament-velasquez S.L."/>
            <person name="Kruys A."/>
            <person name="Hutchinson M.I."/>
            <person name="Powell A.J."/>
            <person name="Barry K."/>
            <person name="Miller A.N."/>
            <person name="Grigoriev I.V."/>
            <person name="Debuchy R."/>
            <person name="Gladieux P."/>
            <person name="Thoren M.H."/>
            <person name="Johannesson H."/>
        </authorList>
    </citation>
    <scope>NUCLEOTIDE SEQUENCE</scope>
    <source>
        <strain evidence="2">SMH2392-1A</strain>
    </source>
</reference>